<evidence type="ECO:0000256" key="1">
    <source>
        <dbReference type="ARBA" id="ARBA00004613"/>
    </source>
</evidence>
<gene>
    <name evidence="11" type="ORF">CKAN_00572400</name>
</gene>
<organism evidence="11 12">
    <name type="scientific">Cinnamomum micranthum f. kanehirae</name>
    <dbReference type="NCBI Taxonomy" id="337451"/>
    <lineage>
        <taxon>Eukaryota</taxon>
        <taxon>Viridiplantae</taxon>
        <taxon>Streptophyta</taxon>
        <taxon>Embryophyta</taxon>
        <taxon>Tracheophyta</taxon>
        <taxon>Spermatophyta</taxon>
        <taxon>Magnoliopsida</taxon>
        <taxon>Magnoliidae</taxon>
        <taxon>Laurales</taxon>
        <taxon>Lauraceae</taxon>
        <taxon>Cinnamomum</taxon>
    </lineage>
</organism>
<evidence type="ECO:0000256" key="4">
    <source>
        <dbReference type="ARBA" id="ARBA00022729"/>
    </source>
</evidence>
<dbReference type="InterPro" id="IPR017853">
    <property type="entry name" value="GH"/>
</dbReference>
<evidence type="ECO:0000256" key="5">
    <source>
        <dbReference type="ARBA" id="ARBA00022801"/>
    </source>
</evidence>
<dbReference type="Gene3D" id="3.20.20.80">
    <property type="entry name" value="Glycosidases"/>
    <property type="match status" value="1"/>
</dbReference>
<reference evidence="11 12" key="1">
    <citation type="journal article" date="2019" name="Nat. Plants">
        <title>Stout camphor tree genome fills gaps in understanding of flowering plant genome evolution.</title>
        <authorList>
            <person name="Chaw S.M."/>
            <person name="Liu Y.C."/>
            <person name="Wu Y.W."/>
            <person name="Wang H.Y."/>
            <person name="Lin C.I."/>
            <person name="Wu C.S."/>
            <person name="Ke H.M."/>
            <person name="Chang L.Y."/>
            <person name="Hsu C.Y."/>
            <person name="Yang H.T."/>
            <person name="Sudianto E."/>
            <person name="Hsu M.H."/>
            <person name="Wu K.P."/>
            <person name="Wang L.N."/>
            <person name="Leebens-Mack J.H."/>
            <person name="Tsai I.J."/>
        </authorList>
    </citation>
    <scope>NUCLEOTIDE SEQUENCE [LARGE SCALE GENOMIC DNA]</scope>
    <source>
        <strain evidence="12">cv. Chaw 1501</strain>
        <tissue evidence="11">Young leaves</tissue>
    </source>
</reference>
<evidence type="ECO:0000313" key="11">
    <source>
        <dbReference type="EMBL" id="RWR77245.1"/>
    </source>
</evidence>
<keyword evidence="7" id="KW-0325">Glycoprotein</keyword>
<dbReference type="GO" id="GO:0009505">
    <property type="term" value="C:plant-type cell wall"/>
    <property type="evidence" value="ECO:0007669"/>
    <property type="project" value="TreeGrafter"/>
</dbReference>
<keyword evidence="12" id="KW-1185">Reference proteome</keyword>
<comment type="subcellular location">
    <subcellularLocation>
        <location evidence="9">Lysosome membrane</location>
        <topology evidence="9">Peripheral membrane protein</topology>
    </subcellularLocation>
    <subcellularLocation>
        <location evidence="1">Secreted</location>
    </subcellularLocation>
</comment>
<dbReference type="GO" id="GO:0005576">
    <property type="term" value="C:extracellular region"/>
    <property type="evidence" value="ECO:0007669"/>
    <property type="project" value="UniProtKB-SubCell"/>
</dbReference>
<name>A0A3S3Q0Y3_9MAGN</name>
<keyword evidence="4" id="KW-0732">Signal</keyword>
<comment type="caution">
    <text evidence="11">The sequence shown here is derived from an EMBL/GenBank/DDBJ whole genome shotgun (WGS) entry which is preliminary data.</text>
</comment>
<keyword evidence="5" id="KW-0378">Hydrolase</keyword>
<evidence type="ECO:0000256" key="9">
    <source>
        <dbReference type="ARBA" id="ARBA00023765"/>
    </source>
</evidence>
<dbReference type="OrthoDB" id="726732at2759"/>
<dbReference type="GO" id="GO:0005765">
    <property type="term" value="C:lysosomal membrane"/>
    <property type="evidence" value="ECO:0007669"/>
    <property type="project" value="UniProtKB-SubCell"/>
</dbReference>
<dbReference type="AlphaFoldDB" id="A0A3S3Q0Y3"/>
<evidence type="ECO:0000256" key="10">
    <source>
        <dbReference type="ARBA" id="ARBA00055929"/>
    </source>
</evidence>
<dbReference type="FunFam" id="3.20.20.80:FF:000023">
    <property type="entry name" value="heparanase-like protein 3"/>
    <property type="match status" value="1"/>
</dbReference>
<dbReference type="PANTHER" id="PTHR14363:SF13">
    <property type="entry name" value="OS07G0598400 PROTEIN"/>
    <property type="match status" value="1"/>
</dbReference>
<sequence>MHGEGIEEKRDKGEKKKMMMQILQVEMEMGSRFFIISLFLLNLSLSCLGENVTITVKGLTAISKTDDAYVCATIDWWPFTKCNTYTCPWGNTSILTLDVENPMLINAVKEFQNLRIRVGGSLQDNVLYNVGESVNNCTYDFTYSPDDLFGYTSGCLSMERWEQVNEFFYITGALVTFGLNALYGKTKPTEPGDTLWTGMWDSSNARDFIGYTAAMGFQIEGWEFGNELSGSGVAARVDPHDYADDITALKILVTELYENSSFQPKISGPSGFFDRKWFADFLEATDINFVDVVSHHIYNLGQGDDPNLVEKMQDPFVLDSTAQTYKDIQQTVQSYTPWASIWVSESGGAYNNGGDASHTFVDGFWYTDMLGMASAYGHQVFCRQTLIGANYGLLDTTTMEPNPDYYSALLFHRLMGRGVLATVHNGQPHLRAYSHCSRITPGITLLLINLSNSTEFIIDVISDRNKDVGSVGMLGERWEYHLTPKGGDLTSTTVLLNGNPLEVTSSGKIPPMSPAFYNDSIPLRVAPSSIVFVVLTQFNVPACA</sequence>
<dbReference type="STRING" id="337451.A0A3S3Q0Y3"/>
<evidence type="ECO:0000256" key="2">
    <source>
        <dbReference type="ARBA" id="ARBA00009800"/>
    </source>
</evidence>
<evidence type="ECO:0000256" key="3">
    <source>
        <dbReference type="ARBA" id="ARBA00022525"/>
    </source>
</evidence>
<dbReference type="InterPro" id="IPR005199">
    <property type="entry name" value="Glyco_hydro_79"/>
</dbReference>
<evidence type="ECO:0000313" key="12">
    <source>
        <dbReference type="Proteomes" id="UP000283530"/>
    </source>
</evidence>
<proteinExistence type="inferred from homology"/>
<dbReference type="EMBL" id="QPKB01000002">
    <property type="protein sequence ID" value="RWR77245.1"/>
    <property type="molecule type" value="Genomic_DNA"/>
</dbReference>
<dbReference type="GO" id="GO:0004566">
    <property type="term" value="F:beta-glucuronidase activity"/>
    <property type="evidence" value="ECO:0007669"/>
    <property type="project" value="TreeGrafter"/>
</dbReference>
<evidence type="ECO:0000256" key="7">
    <source>
        <dbReference type="ARBA" id="ARBA00023180"/>
    </source>
</evidence>
<keyword evidence="3" id="KW-0964">Secreted</keyword>
<comment type="function">
    <text evidence="10">Endoglycosidase which is a cell surface and extracellular matrix-degrading enzyme. Cleaves heparan sulfate proteoglycans (HSPGs) into heparan sulfate side chains and core proteoglycans.</text>
</comment>
<accession>A0A3S3Q0Y3</accession>
<dbReference type="SUPFAM" id="SSF51445">
    <property type="entry name" value="(Trans)glycosidases"/>
    <property type="match status" value="1"/>
</dbReference>
<protein>
    <submittedName>
        <fullName evidence="11">Heparanase-like protein 2</fullName>
    </submittedName>
</protein>
<dbReference type="Pfam" id="PF03662">
    <property type="entry name" value="Glyco_hydro_79n"/>
    <property type="match status" value="1"/>
</dbReference>
<comment type="similarity">
    <text evidence="2">Belongs to the glycosyl hydrolase 79 family.</text>
</comment>
<dbReference type="PANTHER" id="PTHR14363">
    <property type="entry name" value="HEPARANASE-RELATED"/>
    <property type="match status" value="1"/>
</dbReference>
<dbReference type="Proteomes" id="UP000283530">
    <property type="component" value="Unassembled WGS sequence"/>
</dbReference>
<keyword evidence="8" id="KW-0458">Lysosome</keyword>
<evidence type="ECO:0000256" key="8">
    <source>
        <dbReference type="ARBA" id="ARBA00023228"/>
    </source>
</evidence>
<keyword evidence="6" id="KW-0472">Membrane</keyword>
<evidence type="ECO:0000256" key="6">
    <source>
        <dbReference type="ARBA" id="ARBA00023136"/>
    </source>
</evidence>